<sequence>MQIFRVSPDHKVSAAFLDNRRLSKQVLELYQIIRVCLVEMDIIEGNSRYLSHPIVKHVYNEGESYLHDALYMLHCMDEEHRQRGGKRSAQFREDLAQLEDTVTNYRHLFSTDAIPPFYVFKEEKIYGDQAYTKYLELLYSKWAQDKVPPRCGIKNISREI</sequence>
<reference evidence="1 2" key="1">
    <citation type="journal article" date="2023" name="Int. J. Syst. Evol. Microbiol.">
        <title>Streptococcus sciuri sp. nov., Staphylococcus marylandisciuri sp. nov. and Staphylococcus americanisciuri sp. nov., isolated from faeces of eastern grey squirrel (Sciurus carolinensis).</title>
        <authorList>
            <person name="Volokhov D.V."/>
            <person name="Zagorodnyaya T.A."/>
            <person name="Furtak V.A."/>
            <person name="Nattanmai G."/>
            <person name="Randall L."/>
            <person name="Jose S."/>
            <person name="Gao Y."/>
            <person name="Eisenberg T."/>
            <person name="Delmonte P."/>
            <person name="Blom J."/>
            <person name="Mitchell K.K."/>
        </authorList>
    </citation>
    <scope>NUCLEOTIDE SEQUENCE [LARGE SCALE GENOMIC DNA]</scope>
    <source>
        <strain evidence="1 2">SQ8-PEA</strain>
    </source>
</reference>
<organism evidence="1 2">
    <name type="scientific">Staphylococcus marylandisciuri</name>
    <dbReference type="NCBI Taxonomy" id="2981529"/>
    <lineage>
        <taxon>Bacteria</taxon>
        <taxon>Bacillati</taxon>
        <taxon>Bacillota</taxon>
        <taxon>Bacilli</taxon>
        <taxon>Bacillales</taxon>
        <taxon>Staphylococcaceae</taxon>
        <taxon>Staphylococcus</taxon>
    </lineage>
</organism>
<dbReference type="Proteomes" id="UP001209553">
    <property type="component" value="Unassembled WGS sequence"/>
</dbReference>
<dbReference type="EMBL" id="JAOPKZ010000018">
    <property type="protein sequence ID" value="MCU5746977.1"/>
    <property type="molecule type" value="Genomic_DNA"/>
</dbReference>
<gene>
    <name evidence="1" type="ORF">N9R04_09835</name>
</gene>
<accession>A0ABT2QSL9</accession>
<evidence type="ECO:0000313" key="2">
    <source>
        <dbReference type="Proteomes" id="UP001209553"/>
    </source>
</evidence>
<comment type="caution">
    <text evidence="1">The sequence shown here is derived from an EMBL/GenBank/DDBJ whole genome shotgun (WGS) entry which is preliminary data.</text>
</comment>
<keyword evidence="2" id="KW-1185">Reference proteome</keyword>
<name>A0ABT2QSL9_9STAP</name>
<evidence type="ECO:0000313" key="1">
    <source>
        <dbReference type="EMBL" id="MCU5746977.1"/>
    </source>
</evidence>
<protein>
    <submittedName>
        <fullName evidence="1">Pyrimidine dimer DNA glycosylase/endonuclease V</fullName>
    </submittedName>
</protein>
<dbReference type="RefSeq" id="WP_262856681.1">
    <property type="nucleotide sequence ID" value="NZ_JAOPKZ010000018.1"/>
</dbReference>
<dbReference type="Pfam" id="PF03013">
    <property type="entry name" value="Pyr_excise"/>
    <property type="match status" value="1"/>
</dbReference>
<dbReference type="InterPro" id="IPR004260">
    <property type="entry name" value="Pyr-dimer_DNA_glycosylase"/>
</dbReference>
<proteinExistence type="predicted"/>